<gene>
    <name evidence="1" type="ORF">METZ01_LOCUS139705</name>
</gene>
<dbReference type="EMBL" id="UINC01020760">
    <property type="protein sequence ID" value="SVA86851.1"/>
    <property type="molecule type" value="Genomic_DNA"/>
</dbReference>
<dbReference type="AlphaFoldDB" id="A0A381ZD32"/>
<name>A0A381ZD32_9ZZZZ</name>
<protein>
    <submittedName>
        <fullName evidence="1">Uncharacterized protein</fullName>
    </submittedName>
</protein>
<accession>A0A381ZD32</accession>
<sequence length="140" mass="14554">MVKPALVQDSSEATQVLCPSVLGTGLTTQREFCDILIGRDPQAGVRVVIPGQSGEAQLSFDLSNRHTYSEEQALAGLAFAQYTATIGVLTSDGTLLSRGVIQSEFRSVEDLVDRVGGGAGPGGVKAVAPTGLVRIEVTIP</sequence>
<organism evidence="1">
    <name type="scientific">marine metagenome</name>
    <dbReference type="NCBI Taxonomy" id="408172"/>
    <lineage>
        <taxon>unclassified sequences</taxon>
        <taxon>metagenomes</taxon>
        <taxon>ecological metagenomes</taxon>
    </lineage>
</organism>
<feature type="non-terminal residue" evidence="1">
    <location>
        <position position="140"/>
    </location>
</feature>
<proteinExistence type="predicted"/>
<reference evidence="1" key="1">
    <citation type="submission" date="2018-05" db="EMBL/GenBank/DDBJ databases">
        <authorList>
            <person name="Lanie J.A."/>
            <person name="Ng W.-L."/>
            <person name="Kazmierczak K.M."/>
            <person name="Andrzejewski T.M."/>
            <person name="Davidsen T.M."/>
            <person name="Wayne K.J."/>
            <person name="Tettelin H."/>
            <person name="Glass J.I."/>
            <person name="Rusch D."/>
            <person name="Podicherti R."/>
            <person name="Tsui H.-C.T."/>
            <person name="Winkler M.E."/>
        </authorList>
    </citation>
    <scope>NUCLEOTIDE SEQUENCE</scope>
</reference>
<evidence type="ECO:0000313" key="1">
    <source>
        <dbReference type="EMBL" id="SVA86851.1"/>
    </source>
</evidence>